<evidence type="ECO:0000256" key="3">
    <source>
        <dbReference type="ARBA" id="ARBA00022989"/>
    </source>
</evidence>
<accession>A0ABU8VZ39</accession>
<keyword evidence="3 5" id="KW-1133">Transmembrane helix</keyword>
<organism evidence="7 8">
    <name type="scientific">Variovorax humicola</name>
    <dbReference type="NCBI Taxonomy" id="1769758"/>
    <lineage>
        <taxon>Bacteria</taxon>
        <taxon>Pseudomonadati</taxon>
        <taxon>Pseudomonadota</taxon>
        <taxon>Betaproteobacteria</taxon>
        <taxon>Burkholderiales</taxon>
        <taxon>Comamonadaceae</taxon>
        <taxon>Variovorax</taxon>
    </lineage>
</organism>
<feature type="transmembrane region" description="Helical" evidence="5">
    <location>
        <begin position="6"/>
        <end position="24"/>
    </location>
</feature>
<feature type="domain" description="Fatty acid hydroxylase" evidence="6">
    <location>
        <begin position="82"/>
        <end position="211"/>
    </location>
</feature>
<dbReference type="Proteomes" id="UP001363010">
    <property type="component" value="Unassembled WGS sequence"/>
</dbReference>
<dbReference type="InterPro" id="IPR006694">
    <property type="entry name" value="Fatty_acid_hydroxylase"/>
</dbReference>
<keyword evidence="4 5" id="KW-0472">Membrane</keyword>
<evidence type="ECO:0000256" key="5">
    <source>
        <dbReference type="SAM" id="Phobius"/>
    </source>
</evidence>
<name>A0ABU8VZ39_9BURK</name>
<comment type="caution">
    <text evidence="7">The sequence shown here is derived from an EMBL/GenBank/DDBJ whole genome shotgun (WGS) entry which is preliminary data.</text>
</comment>
<reference evidence="7 8" key="1">
    <citation type="submission" date="2024-03" db="EMBL/GenBank/DDBJ databases">
        <title>Novel species of the genus Variovorax.</title>
        <authorList>
            <person name="Liu Q."/>
            <person name="Xin Y.-H."/>
        </authorList>
    </citation>
    <scope>NUCLEOTIDE SEQUENCE [LARGE SCALE GENOMIC DNA]</scope>
    <source>
        <strain evidence="7 8">KACC 18501</strain>
    </source>
</reference>
<keyword evidence="2 5" id="KW-0812">Transmembrane</keyword>
<dbReference type="Pfam" id="PF04116">
    <property type="entry name" value="FA_hydroxylase"/>
    <property type="match status" value="1"/>
</dbReference>
<dbReference type="PANTHER" id="PTHR11863">
    <property type="entry name" value="STEROL DESATURASE"/>
    <property type="match status" value="1"/>
</dbReference>
<keyword evidence="8" id="KW-1185">Reference proteome</keyword>
<sequence length="265" mass="29533">METVDLIGLLVPLTYLVMLAVEWLRPARQFPPRRGWRWLGIGFLVLIGTAGAVVPMLLPLDWMAAHRWIDGTPLGVAGGALMGWFVLSGLGFVWHRASHAFSPLWRFGHQVHHGPQRIDISGSTLFHPTEMVVQVLIQLFVTVIVLGLDPIAAALVGYIAAFHGMFQHWNVHTPQWLGYFIQRPESHCVHHRQGVHAWNYSDFPLWDILSGSFRNPREFRGECGFEAPADRQLGAMLAWRDVNAPVYGSASRGAAPDPAMPGELA</sequence>
<protein>
    <submittedName>
        <fullName evidence="7">Sterol desaturase family protein</fullName>
    </submittedName>
</protein>
<feature type="transmembrane region" description="Helical" evidence="5">
    <location>
        <begin position="36"/>
        <end position="54"/>
    </location>
</feature>
<evidence type="ECO:0000256" key="1">
    <source>
        <dbReference type="ARBA" id="ARBA00004370"/>
    </source>
</evidence>
<dbReference type="InterPro" id="IPR050307">
    <property type="entry name" value="Sterol_Desaturase_Related"/>
</dbReference>
<dbReference type="EMBL" id="JBBKZV010000004">
    <property type="protein sequence ID" value="MEJ8822382.1"/>
    <property type="molecule type" value="Genomic_DNA"/>
</dbReference>
<dbReference type="RefSeq" id="WP_340363427.1">
    <property type="nucleotide sequence ID" value="NZ_JBBKZV010000004.1"/>
</dbReference>
<evidence type="ECO:0000259" key="6">
    <source>
        <dbReference type="Pfam" id="PF04116"/>
    </source>
</evidence>
<proteinExistence type="predicted"/>
<feature type="transmembrane region" description="Helical" evidence="5">
    <location>
        <begin position="74"/>
        <end position="94"/>
    </location>
</feature>
<evidence type="ECO:0000256" key="4">
    <source>
        <dbReference type="ARBA" id="ARBA00023136"/>
    </source>
</evidence>
<gene>
    <name evidence="7" type="ORF">WKW80_10070</name>
</gene>
<comment type="subcellular location">
    <subcellularLocation>
        <location evidence="1">Membrane</location>
    </subcellularLocation>
</comment>
<evidence type="ECO:0000313" key="8">
    <source>
        <dbReference type="Proteomes" id="UP001363010"/>
    </source>
</evidence>
<evidence type="ECO:0000256" key="2">
    <source>
        <dbReference type="ARBA" id="ARBA00022692"/>
    </source>
</evidence>
<evidence type="ECO:0000313" key="7">
    <source>
        <dbReference type="EMBL" id="MEJ8822382.1"/>
    </source>
</evidence>
<feature type="transmembrane region" description="Helical" evidence="5">
    <location>
        <begin position="135"/>
        <end position="161"/>
    </location>
</feature>